<dbReference type="CDD" id="cd15831">
    <property type="entry name" value="BTAD"/>
    <property type="match status" value="1"/>
</dbReference>
<proteinExistence type="inferred from homology"/>
<dbReference type="InterPro" id="IPR058852">
    <property type="entry name" value="HTH_77"/>
</dbReference>
<dbReference type="PANTHER" id="PTHR47691:SF3">
    <property type="entry name" value="HTH-TYPE TRANSCRIPTIONAL REGULATOR RV0890C-RELATED"/>
    <property type="match status" value="1"/>
</dbReference>
<dbReference type="OrthoDB" id="499349at2"/>
<dbReference type="GO" id="GO:0003677">
    <property type="term" value="F:DNA binding"/>
    <property type="evidence" value="ECO:0007669"/>
    <property type="project" value="UniProtKB-UniRule"/>
</dbReference>
<evidence type="ECO:0000256" key="1">
    <source>
        <dbReference type="ARBA" id="ARBA00005820"/>
    </source>
</evidence>
<dbReference type="GO" id="GO:0006355">
    <property type="term" value="P:regulation of DNA-templated transcription"/>
    <property type="evidence" value="ECO:0007669"/>
    <property type="project" value="InterPro"/>
</dbReference>
<keyword evidence="2 3" id="KW-0238">DNA-binding</keyword>
<dbReference type="SMART" id="SM01043">
    <property type="entry name" value="BTAD"/>
    <property type="match status" value="1"/>
</dbReference>
<dbReference type="InterPro" id="IPR036388">
    <property type="entry name" value="WH-like_DNA-bd_sf"/>
</dbReference>
<dbReference type="AlphaFoldDB" id="A0A1H5PSF7"/>
<dbReference type="SUPFAM" id="SSF46894">
    <property type="entry name" value="C-terminal effector domain of the bipartite response regulators"/>
    <property type="match status" value="1"/>
</dbReference>
<evidence type="ECO:0000256" key="4">
    <source>
        <dbReference type="SAM" id="MobiDB-lite"/>
    </source>
</evidence>
<organism evidence="6 7">
    <name type="scientific">Jiangella alba</name>
    <dbReference type="NCBI Taxonomy" id="561176"/>
    <lineage>
        <taxon>Bacteria</taxon>
        <taxon>Bacillati</taxon>
        <taxon>Actinomycetota</taxon>
        <taxon>Actinomycetes</taxon>
        <taxon>Jiangellales</taxon>
        <taxon>Jiangellaceae</taxon>
        <taxon>Jiangella</taxon>
    </lineage>
</organism>
<reference evidence="7" key="1">
    <citation type="submission" date="2016-10" db="EMBL/GenBank/DDBJ databases">
        <authorList>
            <person name="Varghese N."/>
            <person name="Submissions S."/>
        </authorList>
    </citation>
    <scope>NUCLEOTIDE SEQUENCE [LARGE SCALE GENOMIC DNA]</scope>
    <source>
        <strain evidence="7">DSM 45237</strain>
    </source>
</reference>
<dbReference type="PRINTS" id="PR00364">
    <property type="entry name" value="DISEASERSIST"/>
</dbReference>
<feature type="region of interest" description="Disordered" evidence="4">
    <location>
        <begin position="246"/>
        <end position="266"/>
    </location>
</feature>
<protein>
    <submittedName>
        <fullName evidence="6">Predicted ATPase</fullName>
    </submittedName>
</protein>
<dbReference type="InterPro" id="IPR001867">
    <property type="entry name" value="OmpR/PhoB-type_DNA-bd"/>
</dbReference>
<dbReference type="InterPro" id="IPR011990">
    <property type="entry name" value="TPR-like_helical_dom_sf"/>
</dbReference>
<dbReference type="InterPro" id="IPR016032">
    <property type="entry name" value="Sig_transdc_resp-reg_C-effctor"/>
</dbReference>
<gene>
    <name evidence="6" type="ORF">SAMN04488561_5506</name>
</gene>
<dbReference type="SUPFAM" id="SSF48452">
    <property type="entry name" value="TPR-like"/>
    <property type="match status" value="2"/>
</dbReference>
<dbReference type="Gene3D" id="1.10.10.10">
    <property type="entry name" value="Winged helix-like DNA-binding domain superfamily/Winged helix DNA-binding domain"/>
    <property type="match status" value="1"/>
</dbReference>
<name>A0A1H5PSF7_9ACTN</name>
<dbReference type="InterPro" id="IPR027417">
    <property type="entry name" value="P-loop_NTPase"/>
</dbReference>
<dbReference type="Pfam" id="PF25872">
    <property type="entry name" value="HTH_77"/>
    <property type="match status" value="1"/>
</dbReference>
<dbReference type="SUPFAM" id="SSF52540">
    <property type="entry name" value="P-loop containing nucleoside triphosphate hydrolases"/>
    <property type="match status" value="1"/>
</dbReference>
<dbReference type="Gene3D" id="1.25.40.10">
    <property type="entry name" value="Tetratricopeptide repeat domain"/>
    <property type="match status" value="2"/>
</dbReference>
<dbReference type="SMART" id="SM00862">
    <property type="entry name" value="Trans_reg_C"/>
    <property type="match status" value="1"/>
</dbReference>
<feature type="DNA-binding region" description="OmpR/PhoB-type" evidence="3">
    <location>
        <begin position="1"/>
        <end position="90"/>
    </location>
</feature>
<dbReference type="GO" id="GO:0000160">
    <property type="term" value="P:phosphorelay signal transduction system"/>
    <property type="evidence" value="ECO:0007669"/>
    <property type="project" value="InterPro"/>
</dbReference>
<keyword evidence="7" id="KW-1185">Reference proteome</keyword>
<evidence type="ECO:0000256" key="2">
    <source>
        <dbReference type="ARBA" id="ARBA00023125"/>
    </source>
</evidence>
<sequence>MRFGVLGPLEVTTSGGAAARVPEAKVRLLLAVLLAHRGRAVSADRLVDALWGDAPPARPLGALQTKVSLLRRVVGADLVTYQPAGYQLRVPADDVDAGRFAALAGRARAHDDAGARAALLDAALELWRGPAFADVADAGALAPAIRQLEELRLVTLEDWAEARLEVAAGAAAYGALAGELARWVSAEPLRERLRAAHVRALYGAGRQGDALASLAELRRHLADELGVDPSPELRRLQDDVLAQDPALTGARPHPAAAPEPVGRLPTPLTPLIGRATTTADAAGQLAAHRLVTLTGPGGVGKTRLGVEVAGRTSPRDGAWLVELAGLRADSTAETVAESIAGVLQLRADAGPDPVTRLATALRTRESLLVLDNCEHLVDAAAEVAGRVLRDAPAVRVLATSQLPLGLPGEVVVPVPPLDPATDAVELFLARAAAAAPGRELHRATVAEICRRLDGLPLALELAATRVRALGERDLLARLDHRFELLAGQRGGPRRQRTLRAVIDWSWELLTEPERTVLRRLAVPADGCDLAAAEALAGGPEVAGLLARLVDRSLVVVVPSAAGPRYRLLESVAAYAGERLRAAGELDALRRRHRDHLLALAVRADAGLRGPDQRHWLDVLDAESANLRAVLDDAVREGAAEPALRLVDALGWYWFLRGRLSEGRRSAAAALAVDGAGPRARVAAWAAGFTVQLGDDPGATARADTVLSGFDGDEAGLAWARWFLSLGLTGVGDRSVHVRRVAAALVSFRRRGDRWGTAAALSLDPRPRPAEEAAALFAELGDRWGRLRVIDTLAGHAEIRGDYDRAAALHDEGVRIATELGLATELSAKLAGLGRVAMLRGDLATADDLHERARRLAARHAHRRGEQFAEIGLALSARRQGRLDDAERHLRTWLDWCLDVDGAMGAALILAELGFVAELRGDADAARALHLDGLAAARSTGDPRAVALALEGLAGVHALTDDGAGAAHLLGAAAAARDGAGAPLPPAERGDVDRIGAAALALLGRDRFDAAFAAGVATPLDQASPVRSAAARGPDSR</sequence>
<dbReference type="PROSITE" id="PS51755">
    <property type="entry name" value="OMPR_PHOB"/>
    <property type="match status" value="1"/>
</dbReference>
<evidence type="ECO:0000259" key="5">
    <source>
        <dbReference type="PROSITE" id="PS51755"/>
    </source>
</evidence>
<dbReference type="EMBL" id="FNUC01000004">
    <property type="protein sequence ID" value="SEF16726.1"/>
    <property type="molecule type" value="Genomic_DNA"/>
</dbReference>
<dbReference type="InterPro" id="IPR005158">
    <property type="entry name" value="BTAD"/>
</dbReference>
<dbReference type="RefSeq" id="WP_069112378.1">
    <property type="nucleotide sequence ID" value="NZ_FNUC01000004.1"/>
</dbReference>
<dbReference type="Pfam" id="PF03704">
    <property type="entry name" value="BTAD"/>
    <property type="match status" value="1"/>
</dbReference>
<dbReference type="Pfam" id="PF00486">
    <property type="entry name" value="Trans_reg_C"/>
    <property type="match status" value="1"/>
</dbReference>
<evidence type="ECO:0000313" key="6">
    <source>
        <dbReference type="EMBL" id="SEF16726.1"/>
    </source>
</evidence>
<accession>A0A1H5PSF7</accession>
<feature type="domain" description="OmpR/PhoB-type" evidence="5">
    <location>
        <begin position="1"/>
        <end position="90"/>
    </location>
</feature>
<evidence type="ECO:0000256" key="3">
    <source>
        <dbReference type="PROSITE-ProRule" id="PRU01091"/>
    </source>
</evidence>
<dbReference type="PANTHER" id="PTHR47691">
    <property type="entry name" value="REGULATOR-RELATED"/>
    <property type="match status" value="1"/>
</dbReference>
<dbReference type="STRING" id="561176.SAMN04488561_5506"/>
<dbReference type="Proteomes" id="UP000181980">
    <property type="component" value="Unassembled WGS sequence"/>
</dbReference>
<dbReference type="Gene3D" id="3.40.50.300">
    <property type="entry name" value="P-loop containing nucleotide triphosphate hydrolases"/>
    <property type="match status" value="1"/>
</dbReference>
<comment type="similarity">
    <text evidence="1">Belongs to the AfsR/DnrI/RedD regulatory family.</text>
</comment>
<evidence type="ECO:0000313" key="7">
    <source>
        <dbReference type="Proteomes" id="UP000181980"/>
    </source>
</evidence>